<accession>A0A0K1Q476</accession>
<feature type="signal peptide" evidence="2">
    <location>
        <begin position="1"/>
        <end position="21"/>
    </location>
</feature>
<evidence type="ECO:0000256" key="1">
    <source>
        <dbReference type="SAM" id="Phobius"/>
    </source>
</evidence>
<dbReference type="AlphaFoldDB" id="A0A0K1Q476"/>
<organism evidence="3 4">
    <name type="scientific">Labilithrix luteola</name>
    <dbReference type="NCBI Taxonomy" id="1391654"/>
    <lineage>
        <taxon>Bacteria</taxon>
        <taxon>Pseudomonadati</taxon>
        <taxon>Myxococcota</taxon>
        <taxon>Polyangia</taxon>
        <taxon>Polyangiales</taxon>
        <taxon>Labilitrichaceae</taxon>
        <taxon>Labilithrix</taxon>
    </lineage>
</organism>
<dbReference type="STRING" id="1391654.AKJ09_07110"/>
<gene>
    <name evidence="3" type="ORF">AKJ09_07110</name>
</gene>
<feature type="chain" id="PRO_5005466785" description="Lipoprotein" evidence="2">
    <location>
        <begin position="22"/>
        <end position="203"/>
    </location>
</feature>
<feature type="transmembrane region" description="Helical" evidence="1">
    <location>
        <begin position="122"/>
        <end position="143"/>
    </location>
</feature>
<evidence type="ECO:0008006" key="5">
    <source>
        <dbReference type="Google" id="ProtNLM"/>
    </source>
</evidence>
<evidence type="ECO:0000256" key="2">
    <source>
        <dbReference type="SAM" id="SignalP"/>
    </source>
</evidence>
<reference evidence="3 4" key="1">
    <citation type="submission" date="2015-08" db="EMBL/GenBank/DDBJ databases">
        <authorList>
            <person name="Babu N.S."/>
            <person name="Beckwith C.J."/>
            <person name="Beseler K.G."/>
            <person name="Brison A."/>
            <person name="Carone J.V."/>
            <person name="Caskin T.P."/>
            <person name="Diamond M."/>
            <person name="Durham M.E."/>
            <person name="Foxe J.M."/>
            <person name="Go M."/>
            <person name="Henderson B.A."/>
            <person name="Jones I.B."/>
            <person name="McGettigan J.A."/>
            <person name="Micheletti S.J."/>
            <person name="Nasrallah M.E."/>
            <person name="Ortiz D."/>
            <person name="Piller C.R."/>
            <person name="Privatt S.R."/>
            <person name="Schneider S.L."/>
            <person name="Sharp S."/>
            <person name="Smith T.C."/>
            <person name="Stanton J.D."/>
            <person name="Ullery H.E."/>
            <person name="Wilson R.J."/>
            <person name="Serrano M.G."/>
            <person name="Buck G."/>
            <person name="Lee V."/>
            <person name="Wang Y."/>
            <person name="Carvalho R."/>
            <person name="Voegtly L."/>
            <person name="Shi R."/>
            <person name="Duckworth R."/>
            <person name="Johnson A."/>
            <person name="Loviza R."/>
            <person name="Walstead R."/>
            <person name="Shah Z."/>
            <person name="Kiflezghi M."/>
            <person name="Wade K."/>
            <person name="Ball S.L."/>
            <person name="Bradley K.W."/>
            <person name="Asai D.J."/>
            <person name="Bowman C.A."/>
            <person name="Russell D.A."/>
            <person name="Pope W.H."/>
            <person name="Jacobs-Sera D."/>
            <person name="Hendrix R.W."/>
            <person name="Hatfull G.F."/>
        </authorList>
    </citation>
    <scope>NUCLEOTIDE SEQUENCE [LARGE SCALE GENOMIC DNA]</scope>
    <source>
        <strain evidence="3 4">DSM 27648</strain>
    </source>
</reference>
<feature type="transmembrane region" description="Helical" evidence="1">
    <location>
        <begin position="164"/>
        <end position="184"/>
    </location>
</feature>
<dbReference type="RefSeq" id="WP_146651734.1">
    <property type="nucleotide sequence ID" value="NZ_CP012333.1"/>
</dbReference>
<evidence type="ECO:0000313" key="3">
    <source>
        <dbReference type="EMBL" id="AKV00447.1"/>
    </source>
</evidence>
<sequence length="203" mass="21988">MSKRVSPFVTRFLLPAGIALAATQMGCASQVWNPRVESVSGEHRNTGTITAQAQTLLEGTADEQVKAIVGQLPPGISLKDGVLSVDEDRYEVLGKVEAEPNSDFFYPYREKWRRPVCYPQRVLLVATLFVWAAVPTSWPCFVSSGSVEENRDRAVESLKRATKVLGGNLVLVTGFGLGSVAWAIRVKDGAKAPVEDKAPGTTL</sequence>
<dbReference type="KEGG" id="llu:AKJ09_07110"/>
<keyword evidence="1" id="KW-1133">Transmembrane helix</keyword>
<evidence type="ECO:0000313" key="4">
    <source>
        <dbReference type="Proteomes" id="UP000064967"/>
    </source>
</evidence>
<proteinExistence type="predicted"/>
<dbReference type="Proteomes" id="UP000064967">
    <property type="component" value="Chromosome"/>
</dbReference>
<keyword evidence="1" id="KW-0812">Transmembrane</keyword>
<keyword evidence="4" id="KW-1185">Reference proteome</keyword>
<dbReference type="EMBL" id="CP012333">
    <property type="protein sequence ID" value="AKV00447.1"/>
    <property type="molecule type" value="Genomic_DNA"/>
</dbReference>
<name>A0A0K1Q476_9BACT</name>
<protein>
    <recommendedName>
        <fullName evidence="5">Lipoprotein</fullName>
    </recommendedName>
</protein>
<keyword evidence="2" id="KW-0732">Signal</keyword>
<dbReference type="OrthoDB" id="339617at2"/>
<keyword evidence="1" id="KW-0472">Membrane</keyword>